<comment type="caution">
    <text evidence="1">The sequence shown here is derived from an EMBL/GenBank/DDBJ whole genome shotgun (WGS) entry which is preliminary data.</text>
</comment>
<organism evidence="1 2">
    <name type="scientific">Persea americana</name>
    <name type="common">Avocado</name>
    <dbReference type="NCBI Taxonomy" id="3435"/>
    <lineage>
        <taxon>Eukaryota</taxon>
        <taxon>Viridiplantae</taxon>
        <taxon>Streptophyta</taxon>
        <taxon>Embryophyta</taxon>
        <taxon>Tracheophyta</taxon>
        <taxon>Spermatophyta</taxon>
        <taxon>Magnoliopsida</taxon>
        <taxon>Magnoliidae</taxon>
        <taxon>Laurales</taxon>
        <taxon>Lauraceae</taxon>
        <taxon>Persea</taxon>
    </lineage>
</organism>
<dbReference type="EMBL" id="CM056819">
    <property type="protein sequence ID" value="KAJ8625622.1"/>
    <property type="molecule type" value="Genomic_DNA"/>
</dbReference>
<evidence type="ECO:0000313" key="1">
    <source>
        <dbReference type="EMBL" id="KAJ8625622.1"/>
    </source>
</evidence>
<proteinExistence type="predicted"/>
<reference evidence="1 2" key="1">
    <citation type="journal article" date="2022" name="Hortic Res">
        <title>A haplotype resolved chromosomal level avocado genome allows analysis of novel avocado genes.</title>
        <authorList>
            <person name="Nath O."/>
            <person name="Fletcher S.J."/>
            <person name="Hayward A."/>
            <person name="Shaw L.M."/>
            <person name="Masouleh A.K."/>
            <person name="Furtado A."/>
            <person name="Henry R.J."/>
            <person name="Mitter N."/>
        </authorList>
    </citation>
    <scope>NUCLEOTIDE SEQUENCE [LARGE SCALE GENOMIC DNA]</scope>
    <source>
        <strain evidence="2">cv. Hass</strain>
    </source>
</reference>
<name>A0ACC2KXR2_PERAE</name>
<keyword evidence="2" id="KW-1185">Reference proteome</keyword>
<accession>A0ACC2KXR2</accession>
<dbReference type="Proteomes" id="UP001234297">
    <property type="component" value="Chromosome 11"/>
</dbReference>
<gene>
    <name evidence="1" type="ORF">MRB53_034152</name>
</gene>
<evidence type="ECO:0000313" key="2">
    <source>
        <dbReference type="Proteomes" id="UP001234297"/>
    </source>
</evidence>
<sequence length="343" mass="37536">MGRVREQETTLQHFSHSHPLQLCNLQPQDQTQCNGCKSPCTGLAYRCTLCNYYLHRACTQIPNQIHHPSHPHPLALLPTPTYPTGSFSCDACGRQGTGFSFHCQTCEFDLHAPCASFPRTITHRAHMHPLVLTYTNPYNGLPYTCDICKGLGVNQWAYRCAACGFDAHLYCVFLVQPLDGSETHRSQPQARAQGTIPGARPTLANPLLQSQPTADDYTAQLLSIFSQIQEQQQQRLVNAMEEYQRSLARQSSYIFHGQPLFQGAPPVMPHGPSNSWADVLQSLGSMSLNHNSSFGGGTGVQGGGFGQQADGMNFGGSVDQGSFSLPDGLMDMLNGFDWSSLAS</sequence>
<protein>
    <submittedName>
        <fullName evidence="1">Uncharacterized protein</fullName>
    </submittedName>
</protein>